<dbReference type="AlphaFoldDB" id="A0A9W8I9I7"/>
<keyword evidence="3" id="KW-1185">Reference proteome</keyword>
<sequence length="179" mass="19626">MKMNELALSYIADIDQELIVMQGISAQITRVRQHGHTVSRLRRKSTDGMPSLQFLHPASELAQTNIRKSMPQIKAMQPQKESKPASNTTSSIPLRLLLPGNRPPSMARMSPRSTASMPTPPMSPACLEGASINPRFSDAHIEYIGKDCVIHNGTHTVDIAMEFAAQRAAPRLVSFPSLA</sequence>
<evidence type="ECO:0000313" key="2">
    <source>
        <dbReference type="EMBL" id="KAJ2851392.1"/>
    </source>
</evidence>
<gene>
    <name evidence="2" type="ORF">IWW36_001159</name>
</gene>
<name>A0A9W8I9I7_9FUNG</name>
<protein>
    <submittedName>
        <fullName evidence="2">Uncharacterized protein</fullName>
    </submittedName>
</protein>
<evidence type="ECO:0000313" key="3">
    <source>
        <dbReference type="Proteomes" id="UP001139887"/>
    </source>
</evidence>
<feature type="compositionally biased region" description="Low complexity" evidence="1">
    <location>
        <begin position="93"/>
        <end position="117"/>
    </location>
</feature>
<comment type="caution">
    <text evidence="2">The sequence shown here is derived from an EMBL/GenBank/DDBJ whole genome shotgun (WGS) entry which is preliminary data.</text>
</comment>
<dbReference type="EMBL" id="JANBUW010000013">
    <property type="protein sequence ID" value="KAJ2851392.1"/>
    <property type="molecule type" value="Genomic_DNA"/>
</dbReference>
<accession>A0A9W8I9I7</accession>
<feature type="region of interest" description="Disordered" evidence="1">
    <location>
        <begin position="72"/>
        <end position="121"/>
    </location>
</feature>
<dbReference type="Proteomes" id="UP001139887">
    <property type="component" value="Unassembled WGS sequence"/>
</dbReference>
<evidence type="ECO:0000256" key="1">
    <source>
        <dbReference type="SAM" id="MobiDB-lite"/>
    </source>
</evidence>
<dbReference type="OrthoDB" id="5584312at2759"/>
<organism evidence="2 3">
    <name type="scientific">Coemansia brasiliensis</name>
    <dbReference type="NCBI Taxonomy" id="2650707"/>
    <lineage>
        <taxon>Eukaryota</taxon>
        <taxon>Fungi</taxon>
        <taxon>Fungi incertae sedis</taxon>
        <taxon>Zoopagomycota</taxon>
        <taxon>Kickxellomycotina</taxon>
        <taxon>Kickxellomycetes</taxon>
        <taxon>Kickxellales</taxon>
        <taxon>Kickxellaceae</taxon>
        <taxon>Coemansia</taxon>
    </lineage>
</organism>
<proteinExistence type="predicted"/>
<reference evidence="2" key="1">
    <citation type="submission" date="2022-07" db="EMBL/GenBank/DDBJ databases">
        <title>Phylogenomic reconstructions and comparative analyses of Kickxellomycotina fungi.</title>
        <authorList>
            <person name="Reynolds N.K."/>
            <person name="Stajich J.E."/>
            <person name="Barry K."/>
            <person name="Grigoriev I.V."/>
            <person name="Crous P."/>
            <person name="Smith M.E."/>
        </authorList>
    </citation>
    <scope>NUCLEOTIDE SEQUENCE</scope>
    <source>
        <strain evidence="2">NRRL 1566</strain>
    </source>
</reference>